<organism evidence="1">
    <name type="scientific">marine sediment metagenome</name>
    <dbReference type="NCBI Taxonomy" id="412755"/>
    <lineage>
        <taxon>unclassified sequences</taxon>
        <taxon>metagenomes</taxon>
        <taxon>ecological metagenomes</taxon>
    </lineage>
</organism>
<gene>
    <name evidence="1" type="ORF">LCGC14_2003200</name>
</gene>
<sequence length="151" mass="17051">MKESEIVVLSGENRLDQYNNFFFKDKTGKEHKIGEKRKDKDQIAALVAAYAGRGVKLIYGEYKGFPFIEHIELVEGELPAPAPVTSVPIPVIPTPDPRGEAIREGMWWKELGECLRSGLIDRATPAGKLLERFYKAEMQSVLGFKIENKEE</sequence>
<proteinExistence type="predicted"/>
<reference evidence="1" key="1">
    <citation type="journal article" date="2015" name="Nature">
        <title>Complex archaea that bridge the gap between prokaryotes and eukaryotes.</title>
        <authorList>
            <person name="Spang A."/>
            <person name="Saw J.H."/>
            <person name="Jorgensen S.L."/>
            <person name="Zaremba-Niedzwiedzka K."/>
            <person name="Martijn J."/>
            <person name="Lind A.E."/>
            <person name="van Eijk R."/>
            <person name="Schleper C."/>
            <person name="Guy L."/>
            <person name="Ettema T.J."/>
        </authorList>
    </citation>
    <scope>NUCLEOTIDE SEQUENCE</scope>
</reference>
<name>A0A0F9F2L1_9ZZZZ</name>
<comment type="caution">
    <text evidence="1">The sequence shown here is derived from an EMBL/GenBank/DDBJ whole genome shotgun (WGS) entry which is preliminary data.</text>
</comment>
<dbReference type="EMBL" id="LAZR01022803">
    <property type="protein sequence ID" value="KKL80594.1"/>
    <property type="molecule type" value="Genomic_DNA"/>
</dbReference>
<accession>A0A0F9F2L1</accession>
<dbReference type="AlphaFoldDB" id="A0A0F9F2L1"/>
<evidence type="ECO:0000313" key="1">
    <source>
        <dbReference type="EMBL" id="KKL80594.1"/>
    </source>
</evidence>
<protein>
    <submittedName>
        <fullName evidence="1">Uncharacterized protein</fullName>
    </submittedName>
</protein>